<gene>
    <name evidence="1" type="ORF">S01H4_48825</name>
</gene>
<protein>
    <submittedName>
        <fullName evidence="1">Uncharacterized protein</fullName>
    </submittedName>
</protein>
<sequence>MTDKSIGTHVLRCDETHLKNIRDIFNEAILQT</sequence>
<accession>X1DDJ3</accession>
<dbReference type="AlphaFoldDB" id="X1DDJ3"/>
<name>X1DDJ3_9ZZZZ</name>
<evidence type="ECO:0000313" key="1">
    <source>
        <dbReference type="EMBL" id="GAG94461.1"/>
    </source>
</evidence>
<comment type="caution">
    <text evidence="1">The sequence shown here is derived from an EMBL/GenBank/DDBJ whole genome shotgun (WGS) entry which is preliminary data.</text>
</comment>
<organism evidence="1">
    <name type="scientific">marine sediment metagenome</name>
    <dbReference type="NCBI Taxonomy" id="412755"/>
    <lineage>
        <taxon>unclassified sequences</taxon>
        <taxon>metagenomes</taxon>
        <taxon>ecological metagenomes</taxon>
    </lineage>
</organism>
<feature type="non-terminal residue" evidence="1">
    <location>
        <position position="32"/>
    </location>
</feature>
<dbReference type="EMBL" id="BART01027551">
    <property type="protein sequence ID" value="GAG94461.1"/>
    <property type="molecule type" value="Genomic_DNA"/>
</dbReference>
<proteinExistence type="predicted"/>
<reference evidence="1" key="1">
    <citation type="journal article" date="2014" name="Front. Microbiol.">
        <title>High frequency of phylogenetically diverse reductive dehalogenase-homologous genes in deep subseafloor sedimentary metagenomes.</title>
        <authorList>
            <person name="Kawai M."/>
            <person name="Futagami T."/>
            <person name="Toyoda A."/>
            <person name="Takaki Y."/>
            <person name="Nishi S."/>
            <person name="Hori S."/>
            <person name="Arai W."/>
            <person name="Tsubouchi T."/>
            <person name="Morono Y."/>
            <person name="Uchiyama I."/>
            <person name="Ito T."/>
            <person name="Fujiyama A."/>
            <person name="Inagaki F."/>
            <person name="Takami H."/>
        </authorList>
    </citation>
    <scope>NUCLEOTIDE SEQUENCE</scope>
    <source>
        <strain evidence="1">Expedition CK06-06</strain>
    </source>
</reference>